<dbReference type="InterPro" id="IPR036770">
    <property type="entry name" value="Ankyrin_rpt-contain_sf"/>
</dbReference>
<sequence>MLYKLYATPVDARTSSLSGGQTALHLLCGSNSAHAAMYVQTGERNAETVEACFHLLREAGADLSARDDAGRTPLHHVATCSGARMIPEVHANWQGGCLQLASLLLHHGADVNATDAQSIPGRASPLHEAVFCPAMTALLVKAGADVNLPNRDGRTPLYTAVLYATRWRDERVRGTVPILLRAGAAIIGDVSDHFTWDPADYDFSQGTGLYFQKVIDAGGFKKYEQAHLATLTKTFAPKFPMLPPEMVRHILTFGFHAGFY</sequence>
<dbReference type="PANTHER" id="PTHR24189">
    <property type="entry name" value="MYOTROPHIN"/>
    <property type="match status" value="1"/>
</dbReference>
<keyword evidence="1" id="KW-0677">Repeat</keyword>
<dbReference type="EMBL" id="CAKKNE010000001">
    <property type="protein sequence ID" value="CAH0366195.1"/>
    <property type="molecule type" value="Genomic_DNA"/>
</dbReference>
<comment type="caution">
    <text evidence="4">The sequence shown here is derived from an EMBL/GenBank/DDBJ whole genome shotgun (WGS) entry which is preliminary data.</text>
</comment>
<dbReference type="Gene3D" id="1.25.40.20">
    <property type="entry name" value="Ankyrin repeat-containing domain"/>
    <property type="match status" value="2"/>
</dbReference>
<evidence type="ECO:0000256" key="3">
    <source>
        <dbReference type="PROSITE-ProRule" id="PRU00023"/>
    </source>
</evidence>
<dbReference type="InterPro" id="IPR002110">
    <property type="entry name" value="Ankyrin_rpt"/>
</dbReference>
<gene>
    <name evidence="4" type="ORF">PECAL_1P26720</name>
</gene>
<reference evidence="4" key="1">
    <citation type="submission" date="2021-11" db="EMBL/GenBank/DDBJ databases">
        <authorList>
            <consortium name="Genoscope - CEA"/>
            <person name="William W."/>
        </authorList>
    </citation>
    <scope>NUCLEOTIDE SEQUENCE</scope>
</reference>
<proteinExistence type="predicted"/>
<dbReference type="AlphaFoldDB" id="A0A8J2WFA4"/>
<dbReference type="InterPro" id="IPR050745">
    <property type="entry name" value="Multifunctional_regulatory"/>
</dbReference>
<dbReference type="Pfam" id="PF00023">
    <property type="entry name" value="Ank"/>
    <property type="match status" value="2"/>
</dbReference>
<keyword evidence="5" id="KW-1185">Reference proteome</keyword>
<dbReference type="PRINTS" id="PR01415">
    <property type="entry name" value="ANKYRIN"/>
</dbReference>
<dbReference type="SMART" id="SM00248">
    <property type="entry name" value="ANK"/>
    <property type="match status" value="4"/>
</dbReference>
<evidence type="ECO:0000256" key="2">
    <source>
        <dbReference type="ARBA" id="ARBA00023043"/>
    </source>
</evidence>
<dbReference type="Proteomes" id="UP000789595">
    <property type="component" value="Unassembled WGS sequence"/>
</dbReference>
<name>A0A8J2WFA4_9STRA</name>
<evidence type="ECO:0000313" key="4">
    <source>
        <dbReference type="EMBL" id="CAH0366195.1"/>
    </source>
</evidence>
<feature type="repeat" description="ANK" evidence="3">
    <location>
        <begin position="69"/>
        <end position="116"/>
    </location>
</feature>
<dbReference type="SUPFAM" id="SSF48403">
    <property type="entry name" value="Ankyrin repeat"/>
    <property type="match status" value="1"/>
</dbReference>
<organism evidence="4 5">
    <name type="scientific">Pelagomonas calceolata</name>
    <dbReference type="NCBI Taxonomy" id="35677"/>
    <lineage>
        <taxon>Eukaryota</taxon>
        <taxon>Sar</taxon>
        <taxon>Stramenopiles</taxon>
        <taxon>Ochrophyta</taxon>
        <taxon>Pelagophyceae</taxon>
        <taxon>Pelagomonadales</taxon>
        <taxon>Pelagomonadaceae</taxon>
        <taxon>Pelagomonas</taxon>
    </lineage>
</organism>
<dbReference type="PROSITE" id="PS50088">
    <property type="entry name" value="ANK_REPEAT"/>
    <property type="match status" value="1"/>
</dbReference>
<evidence type="ECO:0000313" key="5">
    <source>
        <dbReference type="Proteomes" id="UP000789595"/>
    </source>
</evidence>
<keyword evidence="2 3" id="KW-0040">ANK repeat</keyword>
<dbReference type="OrthoDB" id="20872at2759"/>
<evidence type="ECO:0000256" key="1">
    <source>
        <dbReference type="ARBA" id="ARBA00022737"/>
    </source>
</evidence>
<dbReference type="PANTHER" id="PTHR24189:SF50">
    <property type="entry name" value="ANKYRIN REPEAT AND SOCS BOX PROTEIN 2"/>
    <property type="match status" value="1"/>
</dbReference>
<accession>A0A8J2WFA4</accession>
<protein>
    <submittedName>
        <fullName evidence="4">Uncharacterized protein</fullName>
    </submittedName>
</protein>